<gene>
    <name evidence="2" type="ORF">EMH_0088700</name>
</gene>
<evidence type="ECO:0000313" key="2">
    <source>
        <dbReference type="EMBL" id="CDJ36517.1"/>
    </source>
</evidence>
<evidence type="ECO:0000313" key="3">
    <source>
        <dbReference type="Proteomes" id="UP000030744"/>
    </source>
</evidence>
<dbReference type="Proteomes" id="UP000030744">
    <property type="component" value="Unassembled WGS sequence"/>
</dbReference>
<dbReference type="AlphaFoldDB" id="U6KJT2"/>
<dbReference type="GeneID" id="60404482"/>
<reference evidence="2" key="1">
    <citation type="submission" date="2013-10" db="EMBL/GenBank/DDBJ databases">
        <title>Genomic analysis of the causative agents of coccidiosis in chickens.</title>
        <authorList>
            <person name="Reid A.J."/>
            <person name="Blake D."/>
            <person name="Billington K."/>
            <person name="Browne H."/>
            <person name="Dunn M."/>
            <person name="Hung S."/>
            <person name="Kawahara F."/>
            <person name="Miranda-Saavedra D."/>
            <person name="Mourier T."/>
            <person name="Nagra H."/>
            <person name="Otto T.D."/>
            <person name="Rawlings N."/>
            <person name="Sanchez A."/>
            <person name="Sanders M."/>
            <person name="Subramaniam C."/>
            <person name="Tay Y."/>
            <person name="Dear P."/>
            <person name="Doerig C."/>
            <person name="Gruber A."/>
            <person name="Parkinson J."/>
            <person name="Shirley M."/>
            <person name="Wan K.L."/>
            <person name="Berriman M."/>
            <person name="Tomley F."/>
            <person name="Pain A."/>
        </authorList>
    </citation>
    <scope>NUCLEOTIDE SEQUENCE [LARGE SCALE GENOMIC DNA]</scope>
    <source>
        <strain evidence="2">Houghton</strain>
    </source>
</reference>
<proteinExistence type="predicted"/>
<keyword evidence="3" id="KW-1185">Reference proteome</keyword>
<name>U6KJT2_9EIME</name>
<reference evidence="2" key="2">
    <citation type="submission" date="2013-10" db="EMBL/GenBank/DDBJ databases">
        <authorList>
            <person name="Aslett M."/>
        </authorList>
    </citation>
    <scope>NUCLEOTIDE SEQUENCE [LARGE SCALE GENOMIC DNA]</scope>
    <source>
        <strain evidence="2">Houghton</strain>
    </source>
</reference>
<dbReference type="RefSeq" id="XP_037878805.1">
    <property type="nucleotide sequence ID" value="XM_038022951.1"/>
</dbReference>
<dbReference type="EMBL" id="HG736154">
    <property type="protein sequence ID" value="CDJ36517.1"/>
    <property type="molecule type" value="Genomic_DNA"/>
</dbReference>
<protein>
    <recommendedName>
        <fullName evidence="4">SAG family member</fullName>
    </recommendedName>
</protein>
<evidence type="ECO:0008006" key="4">
    <source>
        <dbReference type="Google" id="ProtNLM"/>
    </source>
</evidence>
<feature type="signal peptide" evidence="1">
    <location>
        <begin position="1"/>
        <end position="28"/>
    </location>
</feature>
<accession>U6KJT2</accession>
<feature type="chain" id="PRO_5004673490" description="SAG family member" evidence="1">
    <location>
        <begin position="29"/>
        <end position="181"/>
    </location>
</feature>
<dbReference type="VEuPathDB" id="ToxoDB:EMH_0088700"/>
<keyword evidence="1" id="KW-0732">Signal</keyword>
<sequence length="181" mass="19958">MAWGCKRRLLLYCCFLIGLLHSFSPGYAEQRGPISLSTVKEGSNGSEENLRPVFEEGGDGVFSLLEIIEERKKAWALTKAKGEGKPQIIHCGSAVYGHVTADETVTVNPEEAPNCRSLCRALLHKVFNAFLNSSPSPLITKYIPVCFCLQLSLYIVMCPTGTLLPDWLLRLQLLVPGLVVH</sequence>
<organism evidence="2 3">
    <name type="scientific">Eimeria mitis</name>
    <dbReference type="NCBI Taxonomy" id="44415"/>
    <lineage>
        <taxon>Eukaryota</taxon>
        <taxon>Sar</taxon>
        <taxon>Alveolata</taxon>
        <taxon>Apicomplexa</taxon>
        <taxon>Conoidasida</taxon>
        <taxon>Coccidia</taxon>
        <taxon>Eucoccidiorida</taxon>
        <taxon>Eimeriorina</taxon>
        <taxon>Eimeriidae</taxon>
        <taxon>Eimeria</taxon>
    </lineage>
</organism>
<evidence type="ECO:0000256" key="1">
    <source>
        <dbReference type="SAM" id="SignalP"/>
    </source>
</evidence>